<reference evidence="4 5" key="1">
    <citation type="submission" date="2024-03" db="EMBL/GenBank/DDBJ databases">
        <authorList>
            <person name="Martinez-Hernandez J."/>
        </authorList>
    </citation>
    <scope>NUCLEOTIDE SEQUENCE [LARGE SCALE GENOMIC DNA]</scope>
</reference>
<organism evidence="4 5">
    <name type="scientific">Lupinus luteus</name>
    <name type="common">European yellow lupine</name>
    <dbReference type="NCBI Taxonomy" id="3873"/>
    <lineage>
        <taxon>Eukaryota</taxon>
        <taxon>Viridiplantae</taxon>
        <taxon>Streptophyta</taxon>
        <taxon>Embryophyta</taxon>
        <taxon>Tracheophyta</taxon>
        <taxon>Spermatophyta</taxon>
        <taxon>Magnoliopsida</taxon>
        <taxon>eudicotyledons</taxon>
        <taxon>Gunneridae</taxon>
        <taxon>Pentapetalae</taxon>
        <taxon>rosids</taxon>
        <taxon>fabids</taxon>
        <taxon>Fabales</taxon>
        <taxon>Fabaceae</taxon>
        <taxon>Papilionoideae</taxon>
        <taxon>50 kb inversion clade</taxon>
        <taxon>genistoids sensu lato</taxon>
        <taxon>core genistoids</taxon>
        <taxon>Genisteae</taxon>
        <taxon>Lupinus</taxon>
    </lineage>
</organism>
<dbReference type="InterPro" id="IPR006121">
    <property type="entry name" value="HMA_dom"/>
</dbReference>
<dbReference type="GO" id="GO:0046872">
    <property type="term" value="F:metal ion binding"/>
    <property type="evidence" value="ECO:0007669"/>
    <property type="project" value="UniProtKB-KW"/>
</dbReference>
<dbReference type="Proteomes" id="UP001497480">
    <property type="component" value="Unassembled WGS sequence"/>
</dbReference>
<keyword evidence="5" id="KW-1185">Reference proteome</keyword>
<dbReference type="PANTHER" id="PTHR22814:SF320">
    <property type="entry name" value="OS01G0309800 PROTEIN"/>
    <property type="match status" value="1"/>
</dbReference>
<dbReference type="CDD" id="cd00371">
    <property type="entry name" value="HMA"/>
    <property type="match status" value="1"/>
</dbReference>
<evidence type="ECO:0000259" key="3">
    <source>
        <dbReference type="PROSITE" id="PS50846"/>
    </source>
</evidence>
<proteinExistence type="predicted"/>
<gene>
    <name evidence="4" type="ORF">LLUT_LOCUS1998</name>
</gene>
<dbReference type="PANTHER" id="PTHR22814">
    <property type="entry name" value="COPPER TRANSPORT PROTEIN ATOX1-RELATED"/>
    <property type="match status" value="1"/>
</dbReference>
<feature type="domain" description="HMA" evidence="3">
    <location>
        <begin position="8"/>
        <end position="71"/>
    </location>
</feature>
<evidence type="ECO:0000256" key="1">
    <source>
        <dbReference type="ARBA" id="ARBA00022723"/>
    </source>
</evidence>
<accession>A0AAV1VVX3</accession>
<dbReference type="Pfam" id="PF00403">
    <property type="entry name" value="HMA"/>
    <property type="match status" value="1"/>
</dbReference>
<dbReference type="SUPFAM" id="SSF55008">
    <property type="entry name" value="HMA, heavy metal-associated domain"/>
    <property type="match status" value="1"/>
</dbReference>
<comment type="caution">
    <text evidence="4">The sequence shown here is derived from an EMBL/GenBank/DDBJ whole genome shotgun (WGS) entry which is preliminary data.</text>
</comment>
<name>A0AAV1VVX3_LUPLU</name>
<feature type="compositionally biased region" description="Polar residues" evidence="2">
    <location>
        <begin position="127"/>
        <end position="136"/>
    </location>
</feature>
<evidence type="ECO:0000313" key="4">
    <source>
        <dbReference type="EMBL" id="CAL0300938.1"/>
    </source>
</evidence>
<keyword evidence="1" id="KW-0479">Metal-binding</keyword>
<feature type="compositionally biased region" description="Pro residues" evidence="2">
    <location>
        <begin position="83"/>
        <end position="105"/>
    </location>
</feature>
<dbReference type="Gene3D" id="3.30.70.100">
    <property type="match status" value="1"/>
</dbReference>
<sequence length="264" mass="30004">MVPDLQKPRVIEMHVRMDCNGCVQKVKKALNGINGIYDIYIDFPQQKISIIGWADPEKVVKAIKKTRKMATICNIEQPDESPSQPPEPEGNAQPPPSTETPPPQARPSEEPPKDSLQCEQPQPEAKVTQSQATNENNARHESPSTSGIKDVGEVHVIQHHPSNYGFGHSYIIAHKDNTNRYHNGPVFLNEPPDQPVYVSQSYNTYRQSRYVTEYEYARSPPRHHYSHNDLVEYYSKDCYYQHHNGNGNITSIFSDENPNACRIV</sequence>
<dbReference type="EMBL" id="CAXHTB010000002">
    <property type="protein sequence ID" value="CAL0300938.1"/>
    <property type="molecule type" value="Genomic_DNA"/>
</dbReference>
<evidence type="ECO:0000313" key="5">
    <source>
        <dbReference type="Proteomes" id="UP001497480"/>
    </source>
</evidence>
<feature type="region of interest" description="Disordered" evidence="2">
    <location>
        <begin position="76"/>
        <end position="147"/>
    </location>
</feature>
<dbReference type="AlphaFoldDB" id="A0AAV1VVX3"/>
<dbReference type="PROSITE" id="PS50846">
    <property type="entry name" value="HMA_2"/>
    <property type="match status" value="1"/>
</dbReference>
<dbReference type="InterPro" id="IPR036163">
    <property type="entry name" value="HMA_dom_sf"/>
</dbReference>
<protein>
    <recommendedName>
        <fullName evidence="3">HMA domain-containing protein</fullName>
    </recommendedName>
</protein>
<evidence type="ECO:0000256" key="2">
    <source>
        <dbReference type="SAM" id="MobiDB-lite"/>
    </source>
</evidence>